<gene>
    <name evidence="1" type="ORF">BDM02DRAFT_3098043</name>
</gene>
<dbReference type="Proteomes" id="UP000886501">
    <property type="component" value="Unassembled WGS sequence"/>
</dbReference>
<reference evidence="1" key="1">
    <citation type="submission" date="2019-10" db="EMBL/GenBank/DDBJ databases">
        <authorList>
            <consortium name="DOE Joint Genome Institute"/>
            <person name="Kuo A."/>
            <person name="Miyauchi S."/>
            <person name="Kiss E."/>
            <person name="Drula E."/>
            <person name="Kohler A."/>
            <person name="Sanchez-Garcia M."/>
            <person name="Andreopoulos B."/>
            <person name="Barry K.W."/>
            <person name="Bonito G."/>
            <person name="Buee M."/>
            <person name="Carver A."/>
            <person name="Chen C."/>
            <person name="Cichocki N."/>
            <person name="Clum A."/>
            <person name="Culley D."/>
            <person name="Crous P.W."/>
            <person name="Fauchery L."/>
            <person name="Girlanda M."/>
            <person name="Hayes R."/>
            <person name="Keri Z."/>
            <person name="Labutti K."/>
            <person name="Lipzen A."/>
            <person name="Lombard V."/>
            <person name="Magnuson J."/>
            <person name="Maillard F."/>
            <person name="Morin E."/>
            <person name="Murat C."/>
            <person name="Nolan M."/>
            <person name="Ohm R."/>
            <person name="Pangilinan J."/>
            <person name="Pereira M."/>
            <person name="Perotto S."/>
            <person name="Peter M."/>
            <person name="Riley R."/>
            <person name="Sitrit Y."/>
            <person name="Stielow B."/>
            <person name="Szollosi G."/>
            <person name="Zifcakova L."/>
            <person name="Stursova M."/>
            <person name="Spatafora J.W."/>
            <person name="Tedersoo L."/>
            <person name="Vaario L.-M."/>
            <person name="Yamada A."/>
            <person name="Yan M."/>
            <person name="Wang P."/>
            <person name="Xu J."/>
            <person name="Bruns T."/>
            <person name="Baldrian P."/>
            <person name="Vilgalys R."/>
            <person name="Henrissat B."/>
            <person name="Grigoriev I.V."/>
            <person name="Hibbett D."/>
            <person name="Nagy L.G."/>
            <person name="Martin F.M."/>
        </authorList>
    </citation>
    <scope>NUCLEOTIDE SEQUENCE</scope>
    <source>
        <strain evidence="1">P2</strain>
    </source>
</reference>
<reference evidence="1" key="2">
    <citation type="journal article" date="2020" name="Nat. Commun.">
        <title>Large-scale genome sequencing of mycorrhizal fungi provides insights into the early evolution of symbiotic traits.</title>
        <authorList>
            <person name="Miyauchi S."/>
            <person name="Kiss E."/>
            <person name="Kuo A."/>
            <person name="Drula E."/>
            <person name="Kohler A."/>
            <person name="Sanchez-Garcia M."/>
            <person name="Morin E."/>
            <person name="Andreopoulos B."/>
            <person name="Barry K.W."/>
            <person name="Bonito G."/>
            <person name="Buee M."/>
            <person name="Carver A."/>
            <person name="Chen C."/>
            <person name="Cichocki N."/>
            <person name="Clum A."/>
            <person name="Culley D."/>
            <person name="Crous P.W."/>
            <person name="Fauchery L."/>
            <person name="Girlanda M."/>
            <person name="Hayes R.D."/>
            <person name="Keri Z."/>
            <person name="LaButti K."/>
            <person name="Lipzen A."/>
            <person name="Lombard V."/>
            <person name="Magnuson J."/>
            <person name="Maillard F."/>
            <person name="Murat C."/>
            <person name="Nolan M."/>
            <person name="Ohm R.A."/>
            <person name="Pangilinan J."/>
            <person name="Pereira M.F."/>
            <person name="Perotto S."/>
            <person name="Peter M."/>
            <person name="Pfister S."/>
            <person name="Riley R."/>
            <person name="Sitrit Y."/>
            <person name="Stielow J.B."/>
            <person name="Szollosi G."/>
            <person name="Zifcakova L."/>
            <person name="Stursova M."/>
            <person name="Spatafora J.W."/>
            <person name="Tedersoo L."/>
            <person name="Vaario L.M."/>
            <person name="Yamada A."/>
            <person name="Yan M."/>
            <person name="Wang P."/>
            <person name="Xu J."/>
            <person name="Bruns T."/>
            <person name="Baldrian P."/>
            <person name="Vilgalys R."/>
            <person name="Dunand C."/>
            <person name="Henrissat B."/>
            <person name="Grigoriev I.V."/>
            <person name="Hibbett D."/>
            <person name="Nagy L.G."/>
            <person name="Martin F.M."/>
        </authorList>
    </citation>
    <scope>NUCLEOTIDE SEQUENCE</scope>
    <source>
        <strain evidence="1">P2</strain>
    </source>
</reference>
<evidence type="ECO:0000313" key="1">
    <source>
        <dbReference type="EMBL" id="KAF9647513.1"/>
    </source>
</evidence>
<protein>
    <submittedName>
        <fullName evidence="1">23S ribosomal RNA methyltransferase</fullName>
    </submittedName>
</protein>
<keyword evidence="1" id="KW-0489">Methyltransferase</keyword>
<comment type="caution">
    <text evidence="1">The sequence shown here is derived from an EMBL/GenBank/DDBJ whole genome shotgun (WGS) entry which is preliminary data.</text>
</comment>
<sequence length="295" mass="33205">MLFRPSSILYRSSNSWISRQSRDPYVKKRVSDSNFYRSRSAFKLVEVNDKWNILTPNLHAIVDLGAAPGGWSQVVSRTLGWDYEQGVDGGRDGVEGEEEVDDPLTMWEAIKDLGLDSPAKKTSPLAGSGIREDTHPTPGVIVAVDRLPMKPIPGVLTLQADFLQPSTASAIKRMLTTPFNRDGKADLILSDIGANQTGNRIRDVEQSLEICHAVLRFARKHLRNDFELTKGMRDREGVLLLKHFAHPDIDEFRKEHLKPNFCEVHYLKPGSSRSESSEGYFLCRGWRGDDRFGLL</sequence>
<proteinExistence type="predicted"/>
<organism evidence="1 2">
    <name type="scientific">Thelephora ganbajun</name>
    <name type="common">Ganba fungus</name>
    <dbReference type="NCBI Taxonomy" id="370292"/>
    <lineage>
        <taxon>Eukaryota</taxon>
        <taxon>Fungi</taxon>
        <taxon>Dikarya</taxon>
        <taxon>Basidiomycota</taxon>
        <taxon>Agaricomycotina</taxon>
        <taxon>Agaricomycetes</taxon>
        <taxon>Thelephorales</taxon>
        <taxon>Thelephoraceae</taxon>
        <taxon>Thelephora</taxon>
    </lineage>
</organism>
<keyword evidence="1" id="KW-0808">Transferase</keyword>
<keyword evidence="2" id="KW-1185">Reference proteome</keyword>
<dbReference type="EMBL" id="MU118032">
    <property type="protein sequence ID" value="KAF9647513.1"/>
    <property type="molecule type" value="Genomic_DNA"/>
</dbReference>
<name>A0ACB6ZDU2_THEGA</name>
<accession>A0ACB6ZDU2</accession>
<evidence type="ECO:0000313" key="2">
    <source>
        <dbReference type="Proteomes" id="UP000886501"/>
    </source>
</evidence>